<keyword evidence="12" id="KW-0653">Protein transport</keyword>
<evidence type="ECO:0000256" key="5">
    <source>
        <dbReference type="ARBA" id="ARBA00013948"/>
    </source>
</evidence>
<dbReference type="SMART" id="SM00220">
    <property type="entry name" value="S_TKc"/>
    <property type="match status" value="1"/>
</dbReference>
<evidence type="ECO:0000256" key="14">
    <source>
        <dbReference type="ARBA" id="ARBA00030980"/>
    </source>
</evidence>
<dbReference type="PROSITE" id="PS50011">
    <property type="entry name" value="PROTEIN_KINASE_DOM"/>
    <property type="match status" value="1"/>
</dbReference>
<evidence type="ECO:0000256" key="15">
    <source>
        <dbReference type="ARBA" id="ARBA00033194"/>
    </source>
</evidence>
<dbReference type="SUPFAM" id="SSF56112">
    <property type="entry name" value="Protein kinase-like (PK-like)"/>
    <property type="match status" value="1"/>
</dbReference>
<evidence type="ECO:0000313" key="20">
    <source>
        <dbReference type="Proteomes" id="UP000319257"/>
    </source>
</evidence>
<dbReference type="AlphaFoldDB" id="A0A507B8J5"/>
<dbReference type="GO" id="GO:0034045">
    <property type="term" value="C:phagophore assembly site membrane"/>
    <property type="evidence" value="ECO:0007669"/>
    <property type="project" value="UniProtKB-SubCell"/>
</dbReference>
<evidence type="ECO:0000313" key="19">
    <source>
        <dbReference type="EMBL" id="TPX16157.1"/>
    </source>
</evidence>
<evidence type="ECO:0000256" key="11">
    <source>
        <dbReference type="ARBA" id="ARBA00022840"/>
    </source>
</evidence>
<keyword evidence="8" id="KW-0808">Transferase</keyword>
<evidence type="ECO:0000259" key="18">
    <source>
        <dbReference type="PROSITE" id="PS50011"/>
    </source>
</evidence>
<dbReference type="PROSITE" id="PS00109">
    <property type="entry name" value="PROTEIN_KINASE_TYR"/>
    <property type="match status" value="1"/>
</dbReference>
<evidence type="ECO:0000256" key="10">
    <source>
        <dbReference type="ARBA" id="ARBA00022777"/>
    </source>
</evidence>
<dbReference type="GO" id="GO:0005776">
    <property type="term" value="C:autophagosome"/>
    <property type="evidence" value="ECO:0007669"/>
    <property type="project" value="TreeGrafter"/>
</dbReference>
<dbReference type="InterPro" id="IPR045269">
    <property type="entry name" value="Atg1-like"/>
</dbReference>
<dbReference type="EC" id="2.7.11.1" evidence="4"/>
<dbReference type="InterPro" id="IPR000719">
    <property type="entry name" value="Prot_kinase_dom"/>
</dbReference>
<dbReference type="EMBL" id="SKBQ01000019">
    <property type="protein sequence ID" value="TPX16157.1"/>
    <property type="molecule type" value="Genomic_DNA"/>
</dbReference>
<evidence type="ECO:0000256" key="12">
    <source>
        <dbReference type="ARBA" id="ARBA00022927"/>
    </source>
</evidence>
<comment type="caution">
    <text evidence="19">The sequence shown here is derived from an EMBL/GenBank/DDBJ whole genome shotgun (WGS) entry which is preliminary data.</text>
</comment>
<comment type="subunit">
    <text evidence="3">Component of the EKC/KEOPS complex composed of at least BUD32, CGI121, GON7, KAE1 and PCC1; the whole complex dimerizes.</text>
</comment>
<dbReference type="GO" id="GO:0005829">
    <property type="term" value="C:cytosol"/>
    <property type="evidence" value="ECO:0007669"/>
    <property type="project" value="TreeGrafter"/>
</dbReference>
<dbReference type="InterPro" id="IPR011009">
    <property type="entry name" value="Kinase-like_dom_sf"/>
</dbReference>
<dbReference type="Gene3D" id="1.10.510.10">
    <property type="entry name" value="Transferase(Phosphotransferase) domain 1"/>
    <property type="match status" value="1"/>
</dbReference>
<proteinExistence type="predicted"/>
<dbReference type="STRING" id="1093900.A0A507B8J5"/>
<dbReference type="GeneID" id="41971599"/>
<dbReference type="InParanoid" id="A0A507B8J5"/>
<accession>A0A507B8J5</accession>
<dbReference type="GO" id="GO:0005524">
    <property type="term" value="F:ATP binding"/>
    <property type="evidence" value="ECO:0007669"/>
    <property type="project" value="UniProtKB-KW"/>
</dbReference>
<name>A0A507B8J5_9PEZI</name>
<comment type="subcellular location">
    <subcellularLocation>
        <location evidence="2">Preautophagosomal structure membrane</location>
        <topology evidence="2">Peripheral membrane protein</topology>
    </subcellularLocation>
</comment>
<evidence type="ECO:0000256" key="6">
    <source>
        <dbReference type="ARBA" id="ARBA00019973"/>
    </source>
</evidence>
<dbReference type="Pfam" id="PF00069">
    <property type="entry name" value="Pkinase"/>
    <property type="match status" value="1"/>
</dbReference>
<dbReference type="PANTHER" id="PTHR24348:SF22">
    <property type="entry name" value="NON-SPECIFIC SERINE_THREONINE PROTEIN KINASE"/>
    <property type="match status" value="1"/>
</dbReference>
<evidence type="ECO:0000256" key="3">
    <source>
        <dbReference type="ARBA" id="ARBA00011534"/>
    </source>
</evidence>
<keyword evidence="10" id="KW-0418">Kinase</keyword>
<evidence type="ECO:0000256" key="13">
    <source>
        <dbReference type="ARBA" id="ARBA00030237"/>
    </source>
</evidence>
<keyword evidence="20" id="KW-1185">Reference proteome</keyword>
<comment type="catalytic activity">
    <reaction evidence="17">
        <text>L-seryl-[protein] + ATP = O-phospho-L-seryl-[protein] + ADP + H(+)</text>
        <dbReference type="Rhea" id="RHEA:17989"/>
        <dbReference type="Rhea" id="RHEA-COMP:9863"/>
        <dbReference type="Rhea" id="RHEA-COMP:11604"/>
        <dbReference type="ChEBI" id="CHEBI:15378"/>
        <dbReference type="ChEBI" id="CHEBI:29999"/>
        <dbReference type="ChEBI" id="CHEBI:30616"/>
        <dbReference type="ChEBI" id="CHEBI:83421"/>
        <dbReference type="ChEBI" id="CHEBI:456216"/>
        <dbReference type="EC" id="2.7.11.1"/>
    </reaction>
</comment>
<comment type="catalytic activity">
    <reaction evidence="16">
        <text>L-threonyl-[protein] + ATP = O-phospho-L-threonyl-[protein] + ADP + H(+)</text>
        <dbReference type="Rhea" id="RHEA:46608"/>
        <dbReference type="Rhea" id="RHEA-COMP:11060"/>
        <dbReference type="Rhea" id="RHEA-COMP:11605"/>
        <dbReference type="ChEBI" id="CHEBI:15378"/>
        <dbReference type="ChEBI" id="CHEBI:30013"/>
        <dbReference type="ChEBI" id="CHEBI:30616"/>
        <dbReference type="ChEBI" id="CHEBI:61977"/>
        <dbReference type="ChEBI" id="CHEBI:456216"/>
        <dbReference type="EC" id="2.7.11.1"/>
    </reaction>
</comment>
<protein>
    <recommendedName>
        <fullName evidence="6">EKC/KEOPS complex subunit BUD32</fullName>
        <ecNumber evidence="4">2.7.11.1</ecNumber>
    </recommendedName>
    <alternativeName>
        <fullName evidence="14 15">Atypical Serine/threonine protein kinase BUD32</fullName>
    </alternativeName>
    <alternativeName>
        <fullName evidence="13">Autophagy-related protein 1</fullName>
    </alternativeName>
    <alternativeName>
        <fullName evidence="5">EKC/KEOPS complex subunit bud32</fullName>
    </alternativeName>
</protein>
<keyword evidence="11" id="KW-0067">ATP-binding</keyword>
<evidence type="ECO:0000256" key="16">
    <source>
        <dbReference type="ARBA" id="ARBA00047899"/>
    </source>
</evidence>
<dbReference type="OrthoDB" id="4774231at2759"/>
<comment type="function">
    <text evidence="1">Component of the EKC/KEOPS complex that is required for the formation of a threonylcarbamoyl group on adenosine at position 37 (t(6)A37) in tRNAs that read codons beginning with adenine. The complex is probably involved in the transfer of the threonylcarbamoyl moiety of threonylcarbamoyl-AMP (TC-AMP) to the N6 group of A37. BUD32 has ATPase activity in the context of the EKC/KEOPS complex and likely plays a supporting role to the catalytic subunit KAE1. The EKC/KEOPS complex also promotes both telomere uncapping and telomere elongation. The complex is required for efficient recruitment of transcriptional coactivators.</text>
</comment>
<sequence length="203" mass="23059">MQLMQCDLETYLQEDSGCYAREVTWAHRQPYEPLQKPIAQLIAGLSALHKAGFTHRDLRPKNILLDGDGSLKIGDFGISKHVIDGLKTKIIDVPEIWGYSAPEIIKAEASPLQTYSPKVDIWSLGCIVYRMLMGERLFTNLDDVRRNHGSKVESLKSITCKRGDVTKLDVNFLQCLLCEEQERRMNADEARQHSWFSAFDASC</sequence>
<evidence type="ECO:0000256" key="17">
    <source>
        <dbReference type="ARBA" id="ARBA00048679"/>
    </source>
</evidence>
<dbReference type="GO" id="GO:0000045">
    <property type="term" value="P:autophagosome assembly"/>
    <property type="evidence" value="ECO:0007669"/>
    <property type="project" value="TreeGrafter"/>
</dbReference>
<dbReference type="InterPro" id="IPR008266">
    <property type="entry name" value="Tyr_kinase_AS"/>
</dbReference>
<dbReference type="GO" id="GO:0015031">
    <property type="term" value="P:protein transport"/>
    <property type="evidence" value="ECO:0007669"/>
    <property type="project" value="UniProtKB-KW"/>
</dbReference>
<reference evidence="19 20" key="1">
    <citation type="submission" date="2019-06" db="EMBL/GenBank/DDBJ databases">
        <title>Draft genome sequence of the filamentous fungus Phialemoniopsis curvata isolated from diesel fuel.</title>
        <authorList>
            <person name="Varaljay V.A."/>
            <person name="Lyon W.J."/>
            <person name="Crouch A.L."/>
            <person name="Drake C.E."/>
            <person name="Hollomon J.M."/>
            <person name="Nadeau L.J."/>
            <person name="Nunn H.S."/>
            <person name="Stevenson B.S."/>
            <person name="Bojanowski C.L."/>
            <person name="Crookes-Goodson W.J."/>
        </authorList>
    </citation>
    <scope>NUCLEOTIDE SEQUENCE [LARGE SCALE GENOMIC DNA]</scope>
    <source>
        <strain evidence="19 20">D216</strain>
    </source>
</reference>
<evidence type="ECO:0000256" key="1">
    <source>
        <dbReference type="ARBA" id="ARBA00003747"/>
    </source>
</evidence>
<dbReference type="PANTHER" id="PTHR24348">
    <property type="entry name" value="SERINE/THREONINE-PROTEIN KINASE UNC-51-RELATED"/>
    <property type="match status" value="1"/>
</dbReference>
<dbReference type="Proteomes" id="UP000319257">
    <property type="component" value="Unassembled WGS sequence"/>
</dbReference>
<organism evidence="19 20">
    <name type="scientific">Thyridium curvatum</name>
    <dbReference type="NCBI Taxonomy" id="1093900"/>
    <lineage>
        <taxon>Eukaryota</taxon>
        <taxon>Fungi</taxon>
        <taxon>Dikarya</taxon>
        <taxon>Ascomycota</taxon>
        <taxon>Pezizomycotina</taxon>
        <taxon>Sordariomycetes</taxon>
        <taxon>Sordariomycetidae</taxon>
        <taxon>Thyridiales</taxon>
        <taxon>Thyridiaceae</taxon>
        <taxon>Thyridium</taxon>
    </lineage>
</organism>
<keyword evidence="9" id="KW-0547">Nucleotide-binding</keyword>
<evidence type="ECO:0000256" key="7">
    <source>
        <dbReference type="ARBA" id="ARBA00022527"/>
    </source>
</evidence>
<keyword evidence="7" id="KW-0723">Serine/threonine-protein kinase</keyword>
<evidence type="ECO:0000256" key="2">
    <source>
        <dbReference type="ARBA" id="ARBA00004623"/>
    </source>
</evidence>
<dbReference type="GO" id="GO:0004674">
    <property type="term" value="F:protein serine/threonine kinase activity"/>
    <property type="evidence" value="ECO:0007669"/>
    <property type="project" value="UniProtKB-KW"/>
</dbReference>
<evidence type="ECO:0000256" key="9">
    <source>
        <dbReference type="ARBA" id="ARBA00022741"/>
    </source>
</evidence>
<evidence type="ECO:0000256" key="4">
    <source>
        <dbReference type="ARBA" id="ARBA00012513"/>
    </source>
</evidence>
<dbReference type="GO" id="GO:0010506">
    <property type="term" value="P:regulation of autophagy"/>
    <property type="evidence" value="ECO:0007669"/>
    <property type="project" value="InterPro"/>
</dbReference>
<evidence type="ECO:0000256" key="8">
    <source>
        <dbReference type="ARBA" id="ARBA00022679"/>
    </source>
</evidence>
<gene>
    <name evidence="19" type="ORF">E0L32_004152</name>
</gene>
<dbReference type="RefSeq" id="XP_030997868.1">
    <property type="nucleotide sequence ID" value="XM_031138531.1"/>
</dbReference>
<keyword evidence="12" id="KW-0813">Transport</keyword>
<feature type="domain" description="Protein kinase" evidence="18">
    <location>
        <begin position="1"/>
        <end position="196"/>
    </location>
</feature>